<dbReference type="AlphaFoldDB" id="A0AA50QAQ0"/>
<dbReference type="PANTHER" id="PTHR43689">
    <property type="entry name" value="HYDROLASE"/>
    <property type="match status" value="1"/>
</dbReference>
<feature type="domain" description="Serine aminopeptidase S33" evidence="1">
    <location>
        <begin position="10"/>
        <end position="228"/>
    </location>
</feature>
<dbReference type="PRINTS" id="PR00111">
    <property type="entry name" value="ABHYDROLASE"/>
</dbReference>
<evidence type="ECO:0000313" key="3">
    <source>
        <dbReference type="Proteomes" id="UP001223802"/>
    </source>
</evidence>
<keyword evidence="3" id="KW-1185">Reference proteome</keyword>
<dbReference type="KEGG" id="ope:PU634_02595"/>
<proteinExistence type="predicted"/>
<gene>
    <name evidence="2" type="ORF">PU634_02595</name>
</gene>
<name>A0AA50QAQ0_9GAMM</name>
<evidence type="ECO:0000313" key="2">
    <source>
        <dbReference type="EMBL" id="WMC11273.1"/>
    </source>
</evidence>
<reference evidence="2 3" key="1">
    <citation type="submission" date="2023-02" db="EMBL/GenBank/DDBJ databases">
        <title>Complete genome sequence of a novel bacterium Oceanimonas sp. NTOU-MSR1 isolated from marine coast sediment.</title>
        <authorList>
            <person name="Yang H.-T."/>
            <person name="Chen Y.-L."/>
            <person name="Ho Y.-N."/>
        </authorList>
    </citation>
    <scope>NUCLEOTIDE SEQUENCE [LARGE SCALE GENOMIC DNA]</scope>
    <source>
        <strain evidence="2 3">NTOU-MSR1</strain>
    </source>
</reference>
<organism evidence="2 3">
    <name type="scientific">Oceanimonas pelagia</name>
    <dbReference type="NCBI Taxonomy" id="3028314"/>
    <lineage>
        <taxon>Bacteria</taxon>
        <taxon>Pseudomonadati</taxon>
        <taxon>Pseudomonadota</taxon>
        <taxon>Gammaproteobacteria</taxon>
        <taxon>Aeromonadales</taxon>
        <taxon>Aeromonadaceae</taxon>
        <taxon>Oceanimonas</taxon>
    </lineage>
</organism>
<dbReference type="Pfam" id="PF12146">
    <property type="entry name" value="Hydrolase_4"/>
    <property type="match status" value="1"/>
</dbReference>
<sequence length="260" mass="29572">MSAPGSSPSPRPCWLLLRGLARECRHWGEVPARLAARLDAEVRCLDLPGNGRYHRQQSAVSVSCMLEQIRQRARPHPRVHLLGLSMGGMIAAQWAMRYPREVAGLVLINSSSALSPPWQRLRPTALPALLRALLLPPAQREALVYRLTCARREERHATLQDWTRYAGDCPVWRSNLLRQLAAAARYRLPAGALPVAPLILCSRHDRLVDYRCSLALARHWHTRAHVHYWAGHDLPHDDPDWLLSELADYVNKQEKSAFRR</sequence>
<dbReference type="Proteomes" id="UP001223802">
    <property type="component" value="Chromosome"/>
</dbReference>
<dbReference type="Gene3D" id="3.40.50.1820">
    <property type="entry name" value="alpha/beta hydrolase"/>
    <property type="match status" value="1"/>
</dbReference>
<dbReference type="GO" id="GO:0016787">
    <property type="term" value="F:hydrolase activity"/>
    <property type="evidence" value="ECO:0007669"/>
    <property type="project" value="UniProtKB-KW"/>
</dbReference>
<protein>
    <submittedName>
        <fullName evidence="2">Alpha/beta fold hydrolase</fullName>
    </submittedName>
</protein>
<accession>A0AA50QAQ0</accession>
<dbReference type="InterPro" id="IPR000073">
    <property type="entry name" value="AB_hydrolase_1"/>
</dbReference>
<keyword evidence="2" id="KW-0378">Hydrolase</keyword>
<dbReference type="PANTHER" id="PTHR43689:SF8">
    <property type="entry name" value="ALPHA_BETA-HYDROLASES SUPERFAMILY PROTEIN"/>
    <property type="match status" value="1"/>
</dbReference>
<dbReference type="InterPro" id="IPR029058">
    <property type="entry name" value="AB_hydrolase_fold"/>
</dbReference>
<dbReference type="InterPro" id="IPR022742">
    <property type="entry name" value="Hydrolase_4"/>
</dbReference>
<dbReference type="RefSeq" id="WP_306762518.1">
    <property type="nucleotide sequence ID" value="NZ_CP118224.1"/>
</dbReference>
<evidence type="ECO:0000259" key="1">
    <source>
        <dbReference type="Pfam" id="PF12146"/>
    </source>
</evidence>
<dbReference type="SUPFAM" id="SSF53474">
    <property type="entry name" value="alpha/beta-Hydrolases"/>
    <property type="match status" value="1"/>
</dbReference>
<dbReference type="EMBL" id="CP118224">
    <property type="protein sequence ID" value="WMC11273.1"/>
    <property type="molecule type" value="Genomic_DNA"/>
</dbReference>